<reference evidence="1" key="1">
    <citation type="journal article" date="2020" name="Stud. Mycol.">
        <title>101 Dothideomycetes genomes: a test case for predicting lifestyles and emergence of pathogens.</title>
        <authorList>
            <person name="Haridas S."/>
            <person name="Albert R."/>
            <person name="Binder M."/>
            <person name="Bloem J."/>
            <person name="Labutti K."/>
            <person name="Salamov A."/>
            <person name="Andreopoulos B."/>
            <person name="Baker S."/>
            <person name="Barry K."/>
            <person name="Bills G."/>
            <person name="Bluhm B."/>
            <person name="Cannon C."/>
            <person name="Castanera R."/>
            <person name="Culley D."/>
            <person name="Daum C."/>
            <person name="Ezra D."/>
            <person name="Gonzalez J."/>
            <person name="Henrissat B."/>
            <person name="Kuo A."/>
            <person name="Liang C."/>
            <person name="Lipzen A."/>
            <person name="Lutzoni F."/>
            <person name="Magnuson J."/>
            <person name="Mondo S."/>
            <person name="Nolan M."/>
            <person name="Ohm R."/>
            <person name="Pangilinan J."/>
            <person name="Park H.-J."/>
            <person name="Ramirez L."/>
            <person name="Alfaro M."/>
            <person name="Sun H."/>
            <person name="Tritt A."/>
            <person name="Yoshinaga Y."/>
            <person name="Zwiers L.-H."/>
            <person name="Turgeon B."/>
            <person name="Goodwin S."/>
            <person name="Spatafora J."/>
            <person name="Crous P."/>
            <person name="Grigoriev I."/>
        </authorList>
    </citation>
    <scope>NUCLEOTIDE SEQUENCE</scope>
    <source>
        <strain evidence="1">CBS 175.79</strain>
    </source>
</reference>
<dbReference type="OrthoDB" id="5418336at2759"/>
<evidence type="ECO:0000313" key="1">
    <source>
        <dbReference type="EMBL" id="KAF2008382.1"/>
    </source>
</evidence>
<proteinExistence type="predicted"/>
<dbReference type="EMBL" id="ML978084">
    <property type="protein sequence ID" value="KAF2008382.1"/>
    <property type="molecule type" value="Genomic_DNA"/>
</dbReference>
<dbReference type="Proteomes" id="UP000799778">
    <property type="component" value="Unassembled WGS sequence"/>
</dbReference>
<sequence length="258" mass="28730">MPSMWLIRRLSSMTDLPTLIFQGVSDADLEALLAISLLVGSEIKLETVRRQWRVGDAITGRSSSHWASIAYARGAEQFLHYGVRGFLVDFDSCIQQGNMIESVQRSTVLFTSQIAMLESLDPRPVEFLSTVIAEFYEGYIGGSHEAQPFDSSNKAQYGFHMPTAVREIVELNIETIDGVNPFSGHCSSKLKKYTKRSATSESRNMASILNHVANKLSPFIIVDLLPVFRFYLDPPKIIVVHDSPSTPGQRSGDEMPMP</sequence>
<organism evidence="1 2">
    <name type="scientific">Aaosphaeria arxii CBS 175.79</name>
    <dbReference type="NCBI Taxonomy" id="1450172"/>
    <lineage>
        <taxon>Eukaryota</taxon>
        <taxon>Fungi</taxon>
        <taxon>Dikarya</taxon>
        <taxon>Ascomycota</taxon>
        <taxon>Pezizomycotina</taxon>
        <taxon>Dothideomycetes</taxon>
        <taxon>Pleosporomycetidae</taxon>
        <taxon>Pleosporales</taxon>
        <taxon>Pleosporales incertae sedis</taxon>
        <taxon>Aaosphaeria</taxon>
    </lineage>
</organism>
<evidence type="ECO:0000313" key="2">
    <source>
        <dbReference type="Proteomes" id="UP000799778"/>
    </source>
</evidence>
<accession>A0A6A5X634</accession>
<keyword evidence="2" id="KW-1185">Reference proteome</keyword>
<dbReference type="AlphaFoldDB" id="A0A6A5X634"/>
<dbReference type="GeneID" id="54283732"/>
<name>A0A6A5X634_9PLEO</name>
<gene>
    <name evidence="1" type="ORF">BU24DRAFT_415926</name>
</gene>
<protein>
    <submittedName>
        <fullName evidence="1">Uncharacterized protein</fullName>
    </submittedName>
</protein>
<dbReference type="RefSeq" id="XP_033376721.1">
    <property type="nucleotide sequence ID" value="XM_033526335.1"/>
</dbReference>